<dbReference type="InterPro" id="IPR038592">
    <property type="entry name" value="CheD-like_sf"/>
</dbReference>
<dbReference type="GO" id="GO:0050568">
    <property type="term" value="F:protein-glutamine glutaminase activity"/>
    <property type="evidence" value="ECO:0007669"/>
    <property type="project" value="UniProtKB-UniRule"/>
</dbReference>
<dbReference type="RefSeq" id="WP_163097720.1">
    <property type="nucleotide sequence ID" value="NZ_CP127523.1"/>
</dbReference>
<comment type="catalytic activity">
    <reaction evidence="3">
        <text>L-glutaminyl-[protein] + H2O = L-glutamyl-[protein] + NH4(+)</text>
        <dbReference type="Rhea" id="RHEA:16441"/>
        <dbReference type="Rhea" id="RHEA-COMP:10207"/>
        <dbReference type="Rhea" id="RHEA-COMP:10208"/>
        <dbReference type="ChEBI" id="CHEBI:15377"/>
        <dbReference type="ChEBI" id="CHEBI:28938"/>
        <dbReference type="ChEBI" id="CHEBI:29973"/>
        <dbReference type="ChEBI" id="CHEBI:30011"/>
        <dbReference type="EC" id="3.5.1.44"/>
    </reaction>
</comment>
<evidence type="ECO:0000313" key="4">
    <source>
        <dbReference type="EMBL" id="NDU42487.1"/>
    </source>
</evidence>
<dbReference type="InterPro" id="IPR011324">
    <property type="entry name" value="Cytotoxic_necrot_fac-like_cat"/>
</dbReference>
<proteinExistence type="inferred from homology"/>
<evidence type="ECO:0000256" key="3">
    <source>
        <dbReference type="HAMAP-Rule" id="MF_01440"/>
    </source>
</evidence>
<evidence type="ECO:0000256" key="2">
    <source>
        <dbReference type="ARBA" id="ARBA00022801"/>
    </source>
</evidence>
<keyword evidence="2 3" id="KW-0378">Hydrolase</keyword>
<dbReference type="EMBL" id="WNJL01000030">
    <property type="protein sequence ID" value="NDU42487.1"/>
    <property type="molecule type" value="Genomic_DNA"/>
</dbReference>
<dbReference type="EC" id="3.5.1.44" evidence="3"/>
<comment type="function">
    <text evidence="3">Probably deamidates glutamine residues to glutamate on methyl-accepting chemotaxis receptors (MCPs), playing an important role in chemotaxis.</text>
</comment>
<dbReference type="PANTHER" id="PTHR35147">
    <property type="entry name" value="CHEMORECEPTOR GLUTAMINE DEAMIDASE CHED-RELATED"/>
    <property type="match status" value="1"/>
</dbReference>
<reference evidence="4" key="1">
    <citation type="submission" date="2019-11" db="EMBL/GenBank/DDBJ databases">
        <title>Acidithiobacillus ferrianus sp. nov.: a facultatively anaerobic and extremely acidophilic chemolithoautotroph.</title>
        <authorList>
            <person name="Norris P.R."/>
            <person name="Falagan C."/>
            <person name="Moya-Beltran A."/>
            <person name="Castro M."/>
            <person name="Quatrini R."/>
            <person name="Johnson D.B."/>
        </authorList>
    </citation>
    <scope>NUCLEOTIDE SEQUENCE [LARGE SCALE GENOMIC DNA]</scope>
    <source>
        <strain evidence="4">MG</strain>
    </source>
</reference>
<dbReference type="PANTHER" id="PTHR35147:SF3">
    <property type="entry name" value="CHEMORECEPTOR GLUTAMINE DEAMIDASE CHED 1-RELATED"/>
    <property type="match status" value="1"/>
</dbReference>
<sequence>MGIVDIFLQPGEWYFGGRDTRIRTLLGSCIAITLWHPRLQVGGMCHFLLPSRSSLHPPATPLDGRYGDEAVAALVQEIGRQRTHPREYACKIFGGGNMFRRPGGDTLAGAGDTTEGLNNVSRKNVRAARQLVERAGFGIAASHLGGQGHRNLYFEIWSGAVYLKFSGRGASVRAE</sequence>
<dbReference type="GO" id="GO:0006935">
    <property type="term" value="P:chemotaxis"/>
    <property type="evidence" value="ECO:0007669"/>
    <property type="project" value="UniProtKB-UniRule"/>
</dbReference>
<dbReference type="CDD" id="cd16352">
    <property type="entry name" value="CheD"/>
    <property type="match status" value="1"/>
</dbReference>
<gene>
    <name evidence="3" type="primary">cheD</name>
    <name evidence="4" type="ORF">GL267_07485</name>
</gene>
<dbReference type="HAMAP" id="MF_01440">
    <property type="entry name" value="CheD"/>
    <property type="match status" value="1"/>
</dbReference>
<accession>A0A845U9Q1</accession>
<keyword evidence="1 3" id="KW-0145">Chemotaxis</keyword>
<protein>
    <recommendedName>
        <fullName evidence="3">Probable chemoreceptor glutamine deamidase CheD</fullName>
        <ecNumber evidence="3">3.5.1.44</ecNumber>
    </recommendedName>
</protein>
<dbReference type="SUPFAM" id="SSF64438">
    <property type="entry name" value="CNF1/YfiH-like putative cysteine hydrolases"/>
    <property type="match status" value="1"/>
</dbReference>
<comment type="similarity">
    <text evidence="3">Belongs to the CheD family.</text>
</comment>
<dbReference type="InterPro" id="IPR005659">
    <property type="entry name" value="Chemorcpt_Glu_NH3ase_CheD"/>
</dbReference>
<dbReference type="AlphaFoldDB" id="A0A845U9Q1"/>
<evidence type="ECO:0000256" key="1">
    <source>
        <dbReference type="ARBA" id="ARBA00022500"/>
    </source>
</evidence>
<organism evidence="4">
    <name type="scientific">Acidithiobacillus ferrianus</name>
    <dbReference type="NCBI Taxonomy" id="2678518"/>
    <lineage>
        <taxon>Bacteria</taxon>
        <taxon>Pseudomonadati</taxon>
        <taxon>Pseudomonadota</taxon>
        <taxon>Acidithiobacillia</taxon>
        <taxon>Acidithiobacillales</taxon>
        <taxon>Acidithiobacillaceae</taxon>
        <taxon>Acidithiobacillus</taxon>
    </lineage>
</organism>
<comment type="caution">
    <text evidence="4">The sequence shown here is derived from an EMBL/GenBank/DDBJ whole genome shotgun (WGS) entry which is preliminary data.</text>
</comment>
<name>A0A845U9Q1_9PROT</name>
<dbReference type="Pfam" id="PF03975">
    <property type="entry name" value="CheD"/>
    <property type="match status" value="1"/>
</dbReference>
<dbReference type="Gene3D" id="3.30.1330.200">
    <property type="match status" value="1"/>
</dbReference>